<dbReference type="OrthoDB" id="10028922at2759"/>
<proteinExistence type="predicted"/>
<feature type="compositionally biased region" description="Acidic residues" evidence="1">
    <location>
        <begin position="131"/>
        <end position="162"/>
    </location>
</feature>
<feature type="compositionally biased region" description="Polar residues" evidence="1">
    <location>
        <begin position="107"/>
        <end position="120"/>
    </location>
</feature>
<dbReference type="Proteomes" id="UP000504606">
    <property type="component" value="Unplaced"/>
</dbReference>
<dbReference type="PANTHER" id="PTHR33053:SF24">
    <property type="entry name" value="TRANSPOSASE DOMAIN-CONTAINING PROTEIN"/>
    <property type="match status" value="1"/>
</dbReference>
<dbReference type="PANTHER" id="PTHR33053">
    <property type="entry name" value="PROTEIN, PUTATIVE-RELATED"/>
    <property type="match status" value="1"/>
</dbReference>
<dbReference type="GeneID" id="127750764"/>
<dbReference type="RefSeq" id="XP_052129192.1">
    <property type="nucleotide sequence ID" value="XM_052273232.1"/>
</dbReference>
<name>A0A9C6XSB2_FRAOC</name>
<accession>A0A9C6XSB2</accession>
<evidence type="ECO:0000313" key="2">
    <source>
        <dbReference type="Proteomes" id="UP000504606"/>
    </source>
</evidence>
<evidence type="ECO:0000313" key="3">
    <source>
        <dbReference type="RefSeq" id="XP_052129192.1"/>
    </source>
</evidence>
<sequence>MARPLSAAYIRGRAYALARRDLENDEAPPLHPPLQAPAPALDPPQDAAQEAAAPEGVEIGNHAVDNNDDDNSNSDAELTGSDSDMIDSSGASGNGDENIEMDRESENNGSTSDGNNTDIDGQSDDSGRNSDDDDDSDNIRDGDDDMPDSDDDMTDSDDDDYDYDNRGNDSDDDRELLTRLAKWSLQYSITLEATTALLAILRDDHPELPKTAECLRRTSKRRLEVKELDNGQYVHLGFDSLFSGIDPTRVEGGVLEIDFGIDGLSIFKSTGTECWPILARCVAGDVVAPVVIGIFYGRGKPTPIRRYLQDLIDNIQELSQNGVVIGNRRFEVSVRCFICDALGRAYLRCCKANSALNGCEKCDQEGYKIGHITVFQTVSGVLRTNDSFRNQNDPDHHNAISPLLDLDIDLVLSFPLDPMHLVELGVIKRFVDFILERGNLNIRLSPLQRHLFDTFMIEVARFLPCEFKRKSRSLTLMSRYKAVEWRLLLLYLGIIIFSRILHPQLYRCFLLLHASCFIMSNDVLIHNFLPLCQNYLENFVAFSSAILGPTFVAYNVHNLLHLVSDVQLYGNLMSFSAYPFENELRHLKRLAKSAPLPLQQICKRVIERNRLHVKRRKKQIRGFQMPHEEGPVAHLENVVRQFCKYECEDFTLRRRRPDNCVSFRNGQIGLVRNIVECVNNGLSSFHVVVRVYSTSENLYDYPLESSLLGIFKVSNLTPDNFVFNIGDISHKCLLIPSQGSNVCIPLLHNFQ</sequence>
<feature type="compositionally biased region" description="Pro residues" evidence="1">
    <location>
        <begin position="29"/>
        <end position="42"/>
    </location>
</feature>
<reference evidence="3" key="1">
    <citation type="submission" date="2025-08" db="UniProtKB">
        <authorList>
            <consortium name="RefSeq"/>
        </authorList>
    </citation>
    <scope>IDENTIFICATION</scope>
    <source>
        <tissue evidence="3">Whole organism</tissue>
    </source>
</reference>
<feature type="region of interest" description="Disordered" evidence="1">
    <location>
        <begin position="20"/>
        <end position="172"/>
    </location>
</feature>
<evidence type="ECO:0000256" key="1">
    <source>
        <dbReference type="SAM" id="MobiDB-lite"/>
    </source>
</evidence>
<protein>
    <submittedName>
        <fullName evidence="3">Uncharacterized protein LOC127750764</fullName>
    </submittedName>
</protein>
<gene>
    <name evidence="3" type="primary">LOC127750764</name>
</gene>
<dbReference type="AlphaFoldDB" id="A0A9C6XSB2"/>
<keyword evidence="2" id="KW-1185">Reference proteome</keyword>
<dbReference type="KEGG" id="foc:127750764"/>
<feature type="compositionally biased region" description="Low complexity" evidence="1">
    <location>
        <begin position="43"/>
        <end position="55"/>
    </location>
</feature>
<organism evidence="2 3">
    <name type="scientific">Frankliniella occidentalis</name>
    <name type="common">Western flower thrips</name>
    <name type="synonym">Euthrips occidentalis</name>
    <dbReference type="NCBI Taxonomy" id="133901"/>
    <lineage>
        <taxon>Eukaryota</taxon>
        <taxon>Metazoa</taxon>
        <taxon>Ecdysozoa</taxon>
        <taxon>Arthropoda</taxon>
        <taxon>Hexapoda</taxon>
        <taxon>Insecta</taxon>
        <taxon>Pterygota</taxon>
        <taxon>Neoptera</taxon>
        <taxon>Paraneoptera</taxon>
        <taxon>Thysanoptera</taxon>
        <taxon>Terebrantia</taxon>
        <taxon>Thripoidea</taxon>
        <taxon>Thripidae</taxon>
        <taxon>Frankliniella</taxon>
    </lineage>
</organism>